<dbReference type="AlphaFoldDB" id="A0A1V4J4C7"/>
<evidence type="ECO:0000313" key="2">
    <source>
        <dbReference type="Proteomes" id="UP000190648"/>
    </source>
</evidence>
<protein>
    <submittedName>
        <fullName evidence="1">Uncharacterized protein</fullName>
    </submittedName>
</protein>
<dbReference type="Proteomes" id="UP000190648">
    <property type="component" value="Unassembled WGS sequence"/>
</dbReference>
<dbReference type="EMBL" id="LSYS01009367">
    <property type="protein sequence ID" value="OPJ67093.1"/>
    <property type="molecule type" value="Genomic_DNA"/>
</dbReference>
<reference evidence="1 2" key="1">
    <citation type="submission" date="2016-02" db="EMBL/GenBank/DDBJ databases">
        <title>Band-tailed pigeon sequencing and assembly.</title>
        <authorList>
            <person name="Soares A.E."/>
            <person name="Novak B.J."/>
            <person name="Rice E.S."/>
            <person name="O'Connell B."/>
            <person name="Chang D."/>
            <person name="Weber S."/>
            <person name="Shapiro B."/>
        </authorList>
    </citation>
    <scope>NUCLEOTIDE SEQUENCE [LARGE SCALE GENOMIC DNA]</scope>
    <source>
        <strain evidence="1">BTP2013</strain>
        <tissue evidence="1">Blood</tissue>
    </source>
</reference>
<comment type="caution">
    <text evidence="1">The sequence shown here is derived from an EMBL/GenBank/DDBJ whole genome shotgun (WGS) entry which is preliminary data.</text>
</comment>
<accession>A0A1V4J4C7</accession>
<evidence type="ECO:0000313" key="1">
    <source>
        <dbReference type="EMBL" id="OPJ67093.1"/>
    </source>
</evidence>
<sequence>MVGPDQGCCLICKSLIVRGTEACCRKVSVQQLLRCRILFYLSIQRAAREVVLLLAALCFPERRCLQLLREKAAVFWD</sequence>
<gene>
    <name evidence="1" type="ORF">AV530_017009</name>
</gene>
<organism evidence="1 2">
    <name type="scientific">Patagioenas fasciata monilis</name>
    <dbReference type="NCBI Taxonomy" id="372326"/>
    <lineage>
        <taxon>Eukaryota</taxon>
        <taxon>Metazoa</taxon>
        <taxon>Chordata</taxon>
        <taxon>Craniata</taxon>
        <taxon>Vertebrata</taxon>
        <taxon>Euteleostomi</taxon>
        <taxon>Archelosauria</taxon>
        <taxon>Archosauria</taxon>
        <taxon>Dinosauria</taxon>
        <taxon>Saurischia</taxon>
        <taxon>Theropoda</taxon>
        <taxon>Coelurosauria</taxon>
        <taxon>Aves</taxon>
        <taxon>Neognathae</taxon>
        <taxon>Neoaves</taxon>
        <taxon>Columbimorphae</taxon>
        <taxon>Columbiformes</taxon>
        <taxon>Columbidae</taxon>
        <taxon>Patagioenas</taxon>
    </lineage>
</organism>
<name>A0A1V4J4C7_PATFA</name>
<proteinExistence type="predicted"/>
<keyword evidence="2" id="KW-1185">Reference proteome</keyword>